<dbReference type="InterPro" id="IPR038765">
    <property type="entry name" value="Papain-like_cys_pep_sf"/>
</dbReference>
<dbReference type="InterPro" id="IPR000169">
    <property type="entry name" value="Pept_cys_AS"/>
</dbReference>
<comment type="similarity">
    <text evidence="1">Belongs to the peptidase C2 family.</text>
</comment>
<sequence>MSSSAPLLGNSNSRGGKSMPTIREIHDAKAGTLWNVICCPLVATIGLGYRSFWIYCFPCFKIMLERFVVRIRQYLCCCMKWPYEDDSFIGAKALGDHSAADPSKPTAEEMEGDTEWLRAHELKSFEGKRPQLFEGHIEPSDLCQGAVGDCWLVSGLASASEYSDAIRNVFVTKEYNPYGKYEVKIFNPLKKQFEVVTVDDRIPCQKGTKTPRFMNPTGPELWAMILEKVYAKWAGSYAALDGGFVLWSWHALTGDNVFQMSRNADGTFFREDMVPINDPDDRCAVGFRKTKETYSEQDVWILLKKYYKQKALMSASIAKSDYTKNDGPNGEQLLEREGLVAGHAYSLIQAVEVDDSLELSLGEVKVNTDIAGQIGLKKSNKFHLIQLRNPWGTYEWKGDWSDKSDLWDKHPNIKKKLNFVDVDDGAFWMTYEDFIKVFTRINVCDRTTSGDVALNVREDMGCCGICAGWLTGCAKFWLCCKGCKNLYCGHESTSETLDTKEKGCCGCCGV</sequence>
<evidence type="ECO:0000256" key="3">
    <source>
        <dbReference type="ARBA" id="ARBA00022801"/>
    </source>
</evidence>
<dbReference type="AlphaFoldDB" id="A0A7S2ECG6"/>
<dbReference type="EMBL" id="HBGN01015206">
    <property type="protein sequence ID" value="CAD9327528.1"/>
    <property type="molecule type" value="Transcribed_RNA"/>
</dbReference>
<evidence type="ECO:0000256" key="5">
    <source>
        <dbReference type="PIRSR" id="PIRSR622684-1"/>
    </source>
</evidence>
<evidence type="ECO:0000256" key="2">
    <source>
        <dbReference type="ARBA" id="ARBA00022670"/>
    </source>
</evidence>
<evidence type="ECO:0000256" key="1">
    <source>
        <dbReference type="ARBA" id="ARBA00007623"/>
    </source>
</evidence>
<dbReference type="InterPro" id="IPR001300">
    <property type="entry name" value="Peptidase_C2_calpain_cat"/>
</dbReference>
<dbReference type="SUPFAM" id="SSF54001">
    <property type="entry name" value="Cysteine proteinases"/>
    <property type="match status" value="1"/>
</dbReference>
<dbReference type="CDD" id="cd00044">
    <property type="entry name" value="CysPc"/>
    <property type="match status" value="1"/>
</dbReference>
<dbReference type="Pfam" id="PF00648">
    <property type="entry name" value="Peptidase_C2"/>
    <property type="match status" value="1"/>
</dbReference>
<dbReference type="PRINTS" id="PR00704">
    <property type="entry name" value="CALPAIN"/>
</dbReference>
<keyword evidence="2 6" id="KW-0645">Protease</keyword>
<proteinExistence type="inferred from homology"/>
<dbReference type="PROSITE" id="PS00139">
    <property type="entry name" value="THIOL_PROTEASE_CYS"/>
    <property type="match status" value="1"/>
</dbReference>
<dbReference type="PANTHER" id="PTHR10183">
    <property type="entry name" value="CALPAIN"/>
    <property type="match status" value="1"/>
</dbReference>
<reference evidence="8" key="1">
    <citation type="submission" date="2021-01" db="EMBL/GenBank/DDBJ databases">
        <authorList>
            <person name="Corre E."/>
            <person name="Pelletier E."/>
            <person name="Niang G."/>
            <person name="Scheremetjew M."/>
            <person name="Finn R."/>
            <person name="Kale V."/>
            <person name="Holt S."/>
            <person name="Cochrane G."/>
            <person name="Meng A."/>
            <person name="Brown T."/>
            <person name="Cohen L."/>
        </authorList>
    </citation>
    <scope>NUCLEOTIDE SEQUENCE</scope>
    <source>
        <strain evidence="8">Pop2</strain>
    </source>
</reference>
<organism evidence="8">
    <name type="scientific">Ditylum brightwellii</name>
    <dbReference type="NCBI Taxonomy" id="49249"/>
    <lineage>
        <taxon>Eukaryota</taxon>
        <taxon>Sar</taxon>
        <taxon>Stramenopiles</taxon>
        <taxon>Ochrophyta</taxon>
        <taxon>Bacillariophyta</taxon>
        <taxon>Mediophyceae</taxon>
        <taxon>Lithodesmiophycidae</taxon>
        <taxon>Lithodesmiales</taxon>
        <taxon>Lithodesmiaceae</taxon>
        <taxon>Ditylum</taxon>
    </lineage>
</organism>
<feature type="domain" description="Calpain catalytic" evidence="7">
    <location>
        <begin position="82"/>
        <end position="447"/>
    </location>
</feature>
<dbReference type="SMART" id="SM00230">
    <property type="entry name" value="CysPc"/>
    <property type="match status" value="1"/>
</dbReference>
<keyword evidence="4 6" id="KW-0788">Thiol protease</keyword>
<protein>
    <recommendedName>
        <fullName evidence="7">Calpain catalytic domain-containing protein</fullName>
    </recommendedName>
</protein>
<dbReference type="GO" id="GO:0004198">
    <property type="term" value="F:calcium-dependent cysteine-type endopeptidase activity"/>
    <property type="evidence" value="ECO:0007669"/>
    <property type="project" value="InterPro"/>
</dbReference>
<dbReference type="Gene3D" id="3.90.70.10">
    <property type="entry name" value="Cysteine proteinases"/>
    <property type="match status" value="1"/>
</dbReference>
<dbReference type="GO" id="GO:0005737">
    <property type="term" value="C:cytoplasm"/>
    <property type="evidence" value="ECO:0007669"/>
    <property type="project" value="TreeGrafter"/>
</dbReference>
<evidence type="ECO:0000259" key="7">
    <source>
        <dbReference type="PROSITE" id="PS50203"/>
    </source>
</evidence>
<dbReference type="PROSITE" id="PS50203">
    <property type="entry name" value="CALPAIN_CAT"/>
    <property type="match status" value="1"/>
</dbReference>
<dbReference type="InterPro" id="IPR022684">
    <property type="entry name" value="Calpain_cysteine_protease"/>
</dbReference>
<dbReference type="PANTHER" id="PTHR10183:SF379">
    <property type="entry name" value="CALPAIN-5"/>
    <property type="match status" value="1"/>
</dbReference>
<evidence type="ECO:0000256" key="6">
    <source>
        <dbReference type="PROSITE-ProRule" id="PRU00239"/>
    </source>
</evidence>
<feature type="active site" evidence="5 6">
    <location>
        <position position="343"/>
    </location>
</feature>
<evidence type="ECO:0000256" key="4">
    <source>
        <dbReference type="ARBA" id="ARBA00022807"/>
    </source>
</evidence>
<evidence type="ECO:0000313" key="8">
    <source>
        <dbReference type="EMBL" id="CAD9327528.1"/>
    </source>
</evidence>
<feature type="active site" evidence="5 6">
    <location>
        <position position="150"/>
    </location>
</feature>
<accession>A0A7S2ECG6</accession>
<keyword evidence="3 6" id="KW-0378">Hydrolase</keyword>
<dbReference type="GO" id="GO:0006508">
    <property type="term" value="P:proteolysis"/>
    <property type="evidence" value="ECO:0007669"/>
    <property type="project" value="UniProtKB-KW"/>
</dbReference>
<gene>
    <name evidence="8" type="ORF">DBRI1063_LOCUS9743</name>
</gene>
<name>A0A7S2ECG6_9STRA</name>
<feature type="active site" evidence="5 6">
    <location>
        <position position="389"/>
    </location>
</feature>